<dbReference type="Gene3D" id="1.20.1560.10">
    <property type="entry name" value="ABC transporter type 1, transmembrane domain"/>
    <property type="match status" value="1"/>
</dbReference>
<dbReference type="InterPro" id="IPR003439">
    <property type="entry name" value="ABC_transporter-like_ATP-bd"/>
</dbReference>
<reference evidence="7" key="1">
    <citation type="submission" date="2021-02" db="EMBL/GenBank/DDBJ databases">
        <authorList>
            <person name="Nowell W R."/>
        </authorList>
    </citation>
    <scope>NUCLEOTIDE SEQUENCE</scope>
</reference>
<dbReference type="Pfam" id="PF00664">
    <property type="entry name" value="ABC_membrane"/>
    <property type="match status" value="1"/>
</dbReference>
<accession>A0A8S2EUD1</accession>
<dbReference type="EMBL" id="CAJNOK010020216">
    <property type="protein sequence ID" value="CAF1312700.1"/>
    <property type="molecule type" value="Genomic_DNA"/>
</dbReference>
<dbReference type="EMBL" id="CAJOBA010041808">
    <property type="protein sequence ID" value="CAF4121096.1"/>
    <property type="molecule type" value="Genomic_DNA"/>
</dbReference>
<dbReference type="SUPFAM" id="SSF90123">
    <property type="entry name" value="ABC transporter transmembrane region"/>
    <property type="match status" value="1"/>
</dbReference>
<comment type="caution">
    <text evidence="7">The sequence shown here is derived from an EMBL/GenBank/DDBJ whole genome shotgun (WGS) entry which is preliminary data.</text>
</comment>
<feature type="domain" description="ABC transmembrane type-1" evidence="6">
    <location>
        <begin position="1"/>
        <end position="187"/>
    </location>
</feature>
<dbReference type="PANTHER" id="PTHR43394">
    <property type="entry name" value="ATP-DEPENDENT PERMEASE MDL1, MITOCHONDRIAL"/>
    <property type="match status" value="1"/>
</dbReference>
<dbReference type="GO" id="GO:0005524">
    <property type="term" value="F:ATP binding"/>
    <property type="evidence" value="ECO:0007669"/>
    <property type="project" value="InterPro"/>
</dbReference>
<keyword evidence="3 5" id="KW-1133">Transmembrane helix</keyword>
<evidence type="ECO:0000259" key="6">
    <source>
        <dbReference type="PROSITE" id="PS50929"/>
    </source>
</evidence>
<evidence type="ECO:0000313" key="9">
    <source>
        <dbReference type="Proteomes" id="UP000677228"/>
    </source>
</evidence>
<evidence type="ECO:0000256" key="2">
    <source>
        <dbReference type="ARBA" id="ARBA00022692"/>
    </source>
</evidence>
<keyword evidence="2 5" id="KW-0812">Transmembrane</keyword>
<dbReference type="CDD" id="cd18577">
    <property type="entry name" value="ABC_6TM_Pgp_ABCB1_D1_like"/>
    <property type="match status" value="1"/>
</dbReference>
<gene>
    <name evidence="7" type="ORF">OVA965_LOCUS29058</name>
    <name evidence="8" type="ORF">TMI583_LOCUS29823</name>
</gene>
<dbReference type="InterPro" id="IPR011527">
    <property type="entry name" value="ABC1_TM_dom"/>
</dbReference>
<dbReference type="InterPro" id="IPR036640">
    <property type="entry name" value="ABC1_TM_sf"/>
</dbReference>
<dbReference type="SUPFAM" id="SSF52540">
    <property type="entry name" value="P-loop containing nucleoside triphosphate hydrolases"/>
    <property type="match status" value="1"/>
</dbReference>
<evidence type="ECO:0000256" key="1">
    <source>
        <dbReference type="ARBA" id="ARBA00004141"/>
    </source>
</evidence>
<dbReference type="Gene3D" id="3.40.50.300">
    <property type="entry name" value="P-loop containing nucleotide triphosphate hydrolases"/>
    <property type="match status" value="1"/>
</dbReference>
<feature type="non-terminal residue" evidence="7">
    <location>
        <position position="1"/>
    </location>
</feature>
<dbReference type="Proteomes" id="UP000682733">
    <property type="component" value="Unassembled WGS sequence"/>
</dbReference>
<feature type="transmembrane region" description="Helical" evidence="5">
    <location>
        <begin position="44"/>
        <end position="62"/>
    </location>
</feature>
<dbReference type="GO" id="GO:0015421">
    <property type="term" value="F:ABC-type oligopeptide transporter activity"/>
    <property type="evidence" value="ECO:0007669"/>
    <property type="project" value="TreeGrafter"/>
</dbReference>
<dbReference type="Proteomes" id="UP000677228">
    <property type="component" value="Unassembled WGS sequence"/>
</dbReference>
<feature type="transmembrane region" description="Helical" evidence="5">
    <location>
        <begin position="157"/>
        <end position="176"/>
    </location>
</feature>
<dbReference type="GO" id="GO:0016887">
    <property type="term" value="F:ATP hydrolysis activity"/>
    <property type="evidence" value="ECO:0007669"/>
    <property type="project" value="InterPro"/>
</dbReference>
<feature type="transmembrane region" description="Helical" evidence="5">
    <location>
        <begin position="20"/>
        <end position="38"/>
    </location>
</feature>
<dbReference type="GO" id="GO:0005743">
    <property type="term" value="C:mitochondrial inner membrane"/>
    <property type="evidence" value="ECO:0007669"/>
    <property type="project" value="TreeGrafter"/>
</dbReference>
<dbReference type="AlphaFoldDB" id="A0A8S2EUD1"/>
<name>A0A8S2EUD1_9BILA</name>
<evidence type="ECO:0000256" key="4">
    <source>
        <dbReference type="ARBA" id="ARBA00023136"/>
    </source>
</evidence>
<evidence type="ECO:0000313" key="7">
    <source>
        <dbReference type="EMBL" id="CAF1312700.1"/>
    </source>
</evidence>
<dbReference type="GO" id="GO:0090374">
    <property type="term" value="P:oligopeptide export from mitochondrion"/>
    <property type="evidence" value="ECO:0007669"/>
    <property type="project" value="TreeGrafter"/>
</dbReference>
<evidence type="ECO:0000256" key="5">
    <source>
        <dbReference type="SAM" id="Phobius"/>
    </source>
</evidence>
<sequence>MKLSSNIDKIHDGVGQTLFMIFYGIVVPVGCGILAFLTNWKLTLITIPFMILASLIFSKLIAQTTMNQLQAYAKSGAVAQEIFSSIRTVFAYNASNYEEQRYGKHLDSAKQQHIRKGIILGCFWGVYYMLVCVTYAIGLFAGFRLIQNDNEKNTDKLIGHIVIVLTAIVESIYFLGSLSHNFELLTAARGAATEIWHIFDEESFNKLPQTISTGNEKNIDITGDITFDNVHFSYPARNEMKVLNGLNLTVRQGETVALFGSSGCGKSTCIHLLLRLYEPLSGVIRINGRPIQEYDVKWLRQQIGVVTQEPVLFDTSIYENIFYGSNNKSKVSMSELQEAAKQANAHDFIINLPN</sequence>
<proteinExistence type="predicted"/>
<evidence type="ECO:0000256" key="3">
    <source>
        <dbReference type="ARBA" id="ARBA00022989"/>
    </source>
</evidence>
<dbReference type="InterPro" id="IPR027417">
    <property type="entry name" value="P-loop_NTPase"/>
</dbReference>
<comment type="subcellular location">
    <subcellularLocation>
        <location evidence="1">Membrane</location>
        <topology evidence="1">Multi-pass membrane protein</topology>
    </subcellularLocation>
</comment>
<dbReference type="PROSITE" id="PS50929">
    <property type="entry name" value="ABC_TM1F"/>
    <property type="match status" value="1"/>
</dbReference>
<keyword evidence="4 5" id="KW-0472">Membrane</keyword>
<feature type="transmembrane region" description="Helical" evidence="5">
    <location>
        <begin position="118"/>
        <end position="137"/>
    </location>
</feature>
<protein>
    <recommendedName>
        <fullName evidence="6">ABC transmembrane type-1 domain-containing protein</fullName>
    </recommendedName>
</protein>
<evidence type="ECO:0000313" key="8">
    <source>
        <dbReference type="EMBL" id="CAF4121096.1"/>
    </source>
</evidence>
<dbReference type="PANTHER" id="PTHR43394:SF27">
    <property type="entry name" value="ATP-DEPENDENT TRANSLOCASE ABCB1-LIKE"/>
    <property type="match status" value="1"/>
</dbReference>
<dbReference type="InterPro" id="IPR039421">
    <property type="entry name" value="Type_1_exporter"/>
</dbReference>
<organism evidence="7 9">
    <name type="scientific">Didymodactylos carnosus</name>
    <dbReference type="NCBI Taxonomy" id="1234261"/>
    <lineage>
        <taxon>Eukaryota</taxon>
        <taxon>Metazoa</taxon>
        <taxon>Spiralia</taxon>
        <taxon>Gnathifera</taxon>
        <taxon>Rotifera</taxon>
        <taxon>Eurotatoria</taxon>
        <taxon>Bdelloidea</taxon>
        <taxon>Philodinida</taxon>
        <taxon>Philodinidae</taxon>
        <taxon>Didymodactylos</taxon>
    </lineage>
</organism>
<dbReference type="Pfam" id="PF00005">
    <property type="entry name" value="ABC_tran"/>
    <property type="match status" value="1"/>
</dbReference>